<evidence type="ECO:0000256" key="6">
    <source>
        <dbReference type="ARBA" id="ARBA00022989"/>
    </source>
</evidence>
<gene>
    <name evidence="10" type="ORF">OFUS_LOCUS14206</name>
</gene>
<dbReference type="Pfam" id="PF06990">
    <property type="entry name" value="Gal-3-0_sulfotr"/>
    <property type="match status" value="1"/>
</dbReference>
<dbReference type="GO" id="GO:0001733">
    <property type="term" value="F:galactosylceramide sulfotransferase activity"/>
    <property type="evidence" value="ECO:0007669"/>
    <property type="project" value="InterPro"/>
</dbReference>
<dbReference type="Gene3D" id="3.40.50.300">
    <property type="entry name" value="P-loop containing nucleotide triphosphate hydrolases"/>
    <property type="match status" value="1"/>
</dbReference>
<dbReference type="PANTHER" id="PTHR12129">
    <property type="entry name" value="HEPARAN SULFATE 2-O-SULFOTRANSFERASE"/>
    <property type="match status" value="1"/>
</dbReference>
<dbReference type="InterPro" id="IPR007734">
    <property type="entry name" value="Heparan_SO4_2-O-STrfase"/>
</dbReference>
<dbReference type="PANTHER" id="PTHR12129:SF15">
    <property type="entry name" value="URONYL 2-SULFOTRANSFERASE"/>
    <property type="match status" value="1"/>
</dbReference>
<keyword evidence="5" id="KW-0735">Signal-anchor</keyword>
<keyword evidence="8" id="KW-0472">Membrane</keyword>
<sequence length="375" mass="44484">MRTSANRTYLQFYILGICTLAAQTLIYFHYFTSTNNLGHQTTSQKDTISLFHTLTMKEHFSDWNDDLDEIKATHANDPNSIENFNNIMISMSRQNMSNGDINDSIKNMTIKPFPKFKKDPFKLIYNRLPKCGSTTMLLLITLLQEKNHFIYQTSGAYHNYTFSETKEFEFVHQITTIRKPVVFDKHTYFVDFSKYGLPMPLYMNMIRDPVDQAVSMFYYNRRHSVNMQTRYTAEELNMTLEECIDQHSDDLTHCDITHDMYTLWFCGNSDECSNNRTYAMQRARMNIEKNYTFVGLTEYFDESIIMIEKVIPRFFKGAAPLYQQHKKTMMKSKRTNKIQPSEHTKVFMKFKLSDAYEIYNFAKQRFFHAKMKMNL</sequence>
<keyword evidence="6" id="KW-1133">Transmembrane helix</keyword>
<accession>A0A8J1UFR9</accession>
<evidence type="ECO:0000256" key="3">
    <source>
        <dbReference type="ARBA" id="ARBA00022679"/>
    </source>
</evidence>
<evidence type="ECO:0000256" key="1">
    <source>
        <dbReference type="ARBA" id="ARBA00004323"/>
    </source>
</evidence>
<keyword evidence="4" id="KW-0812">Transmembrane</keyword>
<evidence type="ECO:0000256" key="2">
    <source>
        <dbReference type="ARBA" id="ARBA00008124"/>
    </source>
</evidence>
<evidence type="ECO:0000313" key="11">
    <source>
        <dbReference type="Proteomes" id="UP000749559"/>
    </source>
</evidence>
<evidence type="ECO:0000313" key="10">
    <source>
        <dbReference type="EMBL" id="CAH1788729.1"/>
    </source>
</evidence>
<reference evidence="10" key="1">
    <citation type="submission" date="2022-03" db="EMBL/GenBank/DDBJ databases">
        <authorList>
            <person name="Martin C."/>
        </authorList>
    </citation>
    <scope>NUCLEOTIDE SEQUENCE</scope>
</reference>
<keyword evidence="11" id="KW-1185">Reference proteome</keyword>
<dbReference type="InterPro" id="IPR009729">
    <property type="entry name" value="Gal-3-0_sulfotransfrase"/>
</dbReference>
<evidence type="ECO:0000256" key="8">
    <source>
        <dbReference type="ARBA" id="ARBA00023136"/>
    </source>
</evidence>
<dbReference type="GO" id="GO:0000139">
    <property type="term" value="C:Golgi membrane"/>
    <property type="evidence" value="ECO:0007669"/>
    <property type="project" value="UniProtKB-SubCell"/>
</dbReference>
<dbReference type="Proteomes" id="UP000749559">
    <property type="component" value="Unassembled WGS sequence"/>
</dbReference>
<keyword evidence="7" id="KW-0333">Golgi apparatus</keyword>
<dbReference type="GO" id="GO:0009247">
    <property type="term" value="P:glycolipid biosynthetic process"/>
    <property type="evidence" value="ECO:0007669"/>
    <property type="project" value="InterPro"/>
</dbReference>
<keyword evidence="3" id="KW-0808">Transferase</keyword>
<evidence type="ECO:0000256" key="7">
    <source>
        <dbReference type="ARBA" id="ARBA00023034"/>
    </source>
</evidence>
<comment type="subcellular location">
    <subcellularLocation>
        <location evidence="1">Golgi apparatus membrane</location>
        <topology evidence="1">Single-pass type II membrane protein</topology>
    </subcellularLocation>
</comment>
<dbReference type="OrthoDB" id="10019582at2759"/>
<evidence type="ECO:0000256" key="9">
    <source>
        <dbReference type="ARBA" id="ARBA00023180"/>
    </source>
</evidence>
<proteinExistence type="inferred from homology"/>
<dbReference type="AlphaFoldDB" id="A0A8J1UFR9"/>
<protein>
    <submittedName>
        <fullName evidence="10">Uncharacterized protein</fullName>
    </submittedName>
</protein>
<comment type="similarity">
    <text evidence="2">Belongs to the galactose-3-O-sulfotransferase family.</text>
</comment>
<keyword evidence="9" id="KW-0325">Glycoprotein</keyword>
<evidence type="ECO:0000256" key="4">
    <source>
        <dbReference type="ARBA" id="ARBA00022692"/>
    </source>
</evidence>
<comment type="caution">
    <text evidence="10">The sequence shown here is derived from an EMBL/GenBank/DDBJ whole genome shotgun (WGS) entry which is preliminary data.</text>
</comment>
<name>A0A8J1UFR9_OWEFU</name>
<dbReference type="EMBL" id="CAIIXF020000007">
    <property type="protein sequence ID" value="CAH1788729.1"/>
    <property type="molecule type" value="Genomic_DNA"/>
</dbReference>
<dbReference type="SUPFAM" id="SSF52540">
    <property type="entry name" value="P-loop containing nucleoside triphosphate hydrolases"/>
    <property type="match status" value="1"/>
</dbReference>
<organism evidence="10 11">
    <name type="scientific">Owenia fusiformis</name>
    <name type="common">Polychaete worm</name>
    <dbReference type="NCBI Taxonomy" id="6347"/>
    <lineage>
        <taxon>Eukaryota</taxon>
        <taxon>Metazoa</taxon>
        <taxon>Spiralia</taxon>
        <taxon>Lophotrochozoa</taxon>
        <taxon>Annelida</taxon>
        <taxon>Polychaeta</taxon>
        <taxon>Sedentaria</taxon>
        <taxon>Canalipalpata</taxon>
        <taxon>Sabellida</taxon>
        <taxon>Oweniida</taxon>
        <taxon>Oweniidae</taxon>
        <taxon>Owenia</taxon>
    </lineage>
</organism>
<evidence type="ECO:0000256" key="5">
    <source>
        <dbReference type="ARBA" id="ARBA00022968"/>
    </source>
</evidence>
<dbReference type="InterPro" id="IPR027417">
    <property type="entry name" value="P-loop_NTPase"/>
</dbReference>